<organism evidence="2 3">
    <name type="scientific">Collybiopsis confluens</name>
    <dbReference type="NCBI Taxonomy" id="2823264"/>
    <lineage>
        <taxon>Eukaryota</taxon>
        <taxon>Fungi</taxon>
        <taxon>Dikarya</taxon>
        <taxon>Basidiomycota</taxon>
        <taxon>Agaricomycotina</taxon>
        <taxon>Agaricomycetes</taxon>
        <taxon>Agaricomycetidae</taxon>
        <taxon>Agaricales</taxon>
        <taxon>Marasmiineae</taxon>
        <taxon>Omphalotaceae</taxon>
        <taxon>Collybiopsis</taxon>
    </lineage>
</organism>
<dbReference type="EMBL" id="JAACJN010000453">
    <property type="protein sequence ID" value="KAF5343404.1"/>
    <property type="molecule type" value="Genomic_DNA"/>
</dbReference>
<proteinExistence type="predicted"/>
<dbReference type="InterPro" id="IPR012337">
    <property type="entry name" value="RNaseH-like_sf"/>
</dbReference>
<accession>A0A8H5CLC1</accession>
<dbReference type="OrthoDB" id="2692378at2759"/>
<keyword evidence="3" id="KW-1185">Reference proteome</keyword>
<dbReference type="Proteomes" id="UP000518752">
    <property type="component" value="Unassembled WGS sequence"/>
</dbReference>
<evidence type="ECO:0000313" key="2">
    <source>
        <dbReference type="EMBL" id="KAF5343404.1"/>
    </source>
</evidence>
<feature type="domain" description="HAT C-terminal dimerisation" evidence="1">
    <location>
        <begin position="24"/>
        <end position="76"/>
    </location>
</feature>
<dbReference type="InterPro" id="IPR008906">
    <property type="entry name" value="HATC_C_dom"/>
</dbReference>
<evidence type="ECO:0000313" key="3">
    <source>
        <dbReference type="Proteomes" id="UP000518752"/>
    </source>
</evidence>
<reference evidence="2 3" key="1">
    <citation type="journal article" date="2020" name="ISME J.">
        <title>Uncovering the hidden diversity of litter-decomposition mechanisms in mushroom-forming fungi.</title>
        <authorList>
            <person name="Floudas D."/>
            <person name="Bentzer J."/>
            <person name="Ahren D."/>
            <person name="Johansson T."/>
            <person name="Persson P."/>
            <person name="Tunlid A."/>
        </authorList>
    </citation>
    <scope>NUCLEOTIDE SEQUENCE [LARGE SCALE GENOMIC DNA]</scope>
    <source>
        <strain evidence="2 3">CBS 406.79</strain>
    </source>
</reference>
<sequence>MSSRDRALRTAQQNDQNIQNNEFNKYLNEAEVILDNMSLVSWWGASLARDYLAIMASSVSSERAFSSAGITVTKTSQSAEGGYC</sequence>
<evidence type="ECO:0000259" key="1">
    <source>
        <dbReference type="Pfam" id="PF05699"/>
    </source>
</evidence>
<dbReference type="SUPFAM" id="SSF53098">
    <property type="entry name" value="Ribonuclease H-like"/>
    <property type="match status" value="1"/>
</dbReference>
<dbReference type="Pfam" id="PF05699">
    <property type="entry name" value="Dimer_Tnp_hAT"/>
    <property type="match status" value="1"/>
</dbReference>
<name>A0A8H5CLC1_9AGAR</name>
<dbReference type="AlphaFoldDB" id="A0A8H5CLC1"/>
<gene>
    <name evidence="2" type="ORF">D9757_015365</name>
</gene>
<dbReference type="GO" id="GO:0046983">
    <property type="term" value="F:protein dimerization activity"/>
    <property type="evidence" value="ECO:0007669"/>
    <property type="project" value="InterPro"/>
</dbReference>
<protein>
    <recommendedName>
        <fullName evidence="1">HAT C-terminal dimerisation domain-containing protein</fullName>
    </recommendedName>
</protein>
<comment type="caution">
    <text evidence="2">The sequence shown here is derived from an EMBL/GenBank/DDBJ whole genome shotgun (WGS) entry which is preliminary data.</text>
</comment>